<gene>
    <name evidence="3" type="ORF">ACOC_LOCUS5919</name>
</gene>
<dbReference type="SUPFAM" id="SSF52799">
    <property type="entry name" value="(Phosphotyrosine protein) phosphatases II"/>
    <property type="match status" value="1"/>
</dbReference>
<proteinExistence type="predicted"/>
<dbReference type="AlphaFoldDB" id="A0A158PH18"/>
<evidence type="ECO:0000313" key="4">
    <source>
        <dbReference type="Proteomes" id="UP000267027"/>
    </source>
</evidence>
<evidence type="ECO:0000313" key="5">
    <source>
        <dbReference type="WBParaSite" id="ACOC_0000591801-mRNA-1"/>
    </source>
</evidence>
<sequence>MSFEIRIEINAHGHERAVSSSNAINDVKKSVSIRKKKDPPPNLCGVLDKFFDSVTELGVAGIRKLYKEQLAVYRAPDYLYKFDVVCLDHSRVVLTLESPPCTNYIHANWVRFENLDRVFIATQDLEDTNRIVPYFPPKPGGFANYGRMFVNTKKLEDEAKFLVYTLEILPDGCSNSLLVKLIKTKSDPGKSPSTTVMLKMLRVVSSAQLVSAGPVVVHCVSGVGRALTIILIDAILQRLLFSHLPVDIGVLVEMFKHLRNQRASSLQRDTQFLFVVASVVDYIGTRYPGRYRKKRDKFKEDYQNSICMPGLRRNG</sequence>
<reference evidence="3 4" key="2">
    <citation type="submission" date="2018-11" db="EMBL/GenBank/DDBJ databases">
        <authorList>
            <consortium name="Pathogen Informatics"/>
        </authorList>
    </citation>
    <scope>NUCLEOTIDE SEQUENCE [LARGE SCALE GENOMIC DNA]</scope>
    <source>
        <strain evidence="3 4">Costa Rica</strain>
    </source>
</reference>
<dbReference type="GO" id="GO:0004725">
    <property type="term" value="F:protein tyrosine phosphatase activity"/>
    <property type="evidence" value="ECO:0007669"/>
    <property type="project" value="InterPro"/>
</dbReference>
<dbReference type="CDD" id="cd00047">
    <property type="entry name" value="PTPc"/>
    <property type="match status" value="1"/>
</dbReference>
<dbReference type="InterPro" id="IPR029021">
    <property type="entry name" value="Prot-tyrosine_phosphatase-like"/>
</dbReference>
<feature type="domain" description="Tyrosine-protein phosphatase" evidence="1">
    <location>
        <begin position="83"/>
        <end position="282"/>
    </location>
</feature>
<dbReference type="PRINTS" id="PR00700">
    <property type="entry name" value="PRTYPHPHTASE"/>
</dbReference>
<dbReference type="PROSITE" id="PS50056">
    <property type="entry name" value="TYR_PHOSPHATASE_2"/>
    <property type="match status" value="1"/>
</dbReference>
<protein>
    <submittedName>
        <fullName evidence="5">Protein-tyrosine phosphatase</fullName>
    </submittedName>
</protein>
<dbReference type="Gene3D" id="3.90.190.10">
    <property type="entry name" value="Protein tyrosine phosphatase superfamily"/>
    <property type="match status" value="2"/>
</dbReference>
<evidence type="ECO:0000313" key="3">
    <source>
        <dbReference type="EMBL" id="VDM57504.1"/>
    </source>
</evidence>
<feature type="domain" description="Tyrosine specific protein phosphatases" evidence="2">
    <location>
        <begin position="195"/>
        <end position="273"/>
    </location>
</feature>
<dbReference type="PANTHER" id="PTHR23219:SF13">
    <property type="entry name" value="TYROSINE-PROTEIN PHOSPHATASE DOMAIN-CONTAINING PROTEIN"/>
    <property type="match status" value="1"/>
</dbReference>
<dbReference type="STRING" id="334426.A0A158PH18"/>
<dbReference type="Pfam" id="PF00102">
    <property type="entry name" value="Y_phosphatase"/>
    <property type="match status" value="2"/>
</dbReference>
<reference evidence="5" key="1">
    <citation type="submission" date="2016-04" db="UniProtKB">
        <authorList>
            <consortium name="WormBaseParasite"/>
        </authorList>
    </citation>
    <scope>IDENTIFICATION</scope>
</reference>
<dbReference type="PANTHER" id="PTHR23219">
    <property type="entry name" value="TYROSINE-PROTEIN PHOSPHATASE C15H7.3-RELATED"/>
    <property type="match status" value="1"/>
</dbReference>
<dbReference type="InterPro" id="IPR000242">
    <property type="entry name" value="PTP_cat"/>
</dbReference>
<accession>A0A158PH18</accession>
<evidence type="ECO:0000259" key="1">
    <source>
        <dbReference type="PROSITE" id="PS50055"/>
    </source>
</evidence>
<dbReference type="PROSITE" id="PS50055">
    <property type="entry name" value="TYR_PHOSPHATASE_PTP"/>
    <property type="match status" value="1"/>
</dbReference>
<dbReference type="Proteomes" id="UP000267027">
    <property type="component" value="Unassembled WGS sequence"/>
</dbReference>
<dbReference type="OrthoDB" id="10253954at2759"/>
<dbReference type="WBParaSite" id="ACOC_0000591801-mRNA-1">
    <property type="protein sequence ID" value="ACOC_0000591801-mRNA-1"/>
    <property type="gene ID" value="ACOC_0000591801"/>
</dbReference>
<dbReference type="SMART" id="SM00194">
    <property type="entry name" value="PTPc"/>
    <property type="match status" value="1"/>
</dbReference>
<keyword evidence="4" id="KW-1185">Reference proteome</keyword>
<dbReference type="SMART" id="SM00404">
    <property type="entry name" value="PTPc_motif"/>
    <property type="match status" value="1"/>
</dbReference>
<dbReference type="EMBL" id="UYYA01003905">
    <property type="protein sequence ID" value="VDM57504.1"/>
    <property type="molecule type" value="Genomic_DNA"/>
</dbReference>
<evidence type="ECO:0000259" key="2">
    <source>
        <dbReference type="PROSITE" id="PS50056"/>
    </source>
</evidence>
<dbReference type="InterPro" id="IPR000387">
    <property type="entry name" value="Tyr_Pase_dom"/>
</dbReference>
<name>A0A158PH18_ANGCS</name>
<organism evidence="5">
    <name type="scientific">Angiostrongylus costaricensis</name>
    <name type="common">Nematode worm</name>
    <dbReference type="NCBI Taxonomy" id="334426"/>
    <lineage>
        <taxon>Eukaryota</taxon>
        <taxon>Metazoa</taxon>
        <taxon>Ecdysozoa</taxon>
        <taxon>Nematoda</taxon>
        <taxon>Chromadorea</taxon>
        <taxon>Rhabditida</taxon>
        <taxon>Rhabditina</taxon>
        <taxon>Rhabditomorpha</taxon>
        <taxon>Strongyloidea</taxon>
        <taxon>Metastrongylidae</taxon>
        <taxon>Angiostrongylus</taxon>
    </lineage>
</organism>
<dbReference type="InterPro" id="IPR003595">
    <property type="entry name" value="Tyr_Pase_cat"/>
</dbReference>